<evidence type="ECO:0000313" key="2">
    <source>
        <dbReference type="EMBL" id="EYE99841.1"/>
    </source>
</evidence>
<proteinExistence type="predicted"/>
<protein>
    <recommendedName>
        <fullName evidence="4">Small secreted protein</fullName>
    </recommendedName>
</protein>
<sequence length="180" mass="18538">MVSVKLLTTLLTSTAAVAATATATAPDFKTLNVTVIGAHNNKSTLECWAIEPGFTESSQAGTAGSEVLNLGPVSGNASFSVLPAKFDGGRHNAPAMQWVIFLSGLAHITLPHSGKEAWIRGGKEGAILALDTAKVSGDGHITKYPSDEVTVAMQVPLQGNKVPGHQILHGGACKGEEVSL</sequence>
<dbReference type="GeneID" id="63698697"/>
<keyword evidence="1" id="KW-0732">Signal</keyword>
<keyword evidence="3" id="KW-1185">Reference proteome</keyword>
<dbReference type="EMBL" id="KK088411">
    <property type="protein sequence ID" value="EYE99841.1"/>
    <property type="molecule type" value="Genomic_DNA"/>
</dbReference>
<evidence type="ECO:0000256" key="1">
    <source>
        <dbReference type="SAM" id="SignalP"/>
    </source>
</evidence>
<name>A0A017SSR5_ASPRC</name>
<feature type="chain" id="PRO_5001496580" description="Small secreted protein" evidence="1">
    <location>
        <begin position="20"/>
        <end position="180"/>
    </location>
</feature>
<dbReference type="AlphaFoldDB" id="A0A017SSR5"/>
<dbReference type="Proteomes" id="UP000019804">
    <property type="component" value="Unassembled WGS sequence"/>
</dbReference>
<organism evidence="2 3">
    <name type="scientific">Aspergillus ruber (strain CBS 135680)</name>
    <dbReference type="NCBI Taxonomy" id="1388766"/>
    <lineage>
        <taxon>Eukaryota</taxon>
        <taxon>Fungi</taxon>
        <taxon>Dikarya</taxon>
        <taxon>Ascomycota</taxon>
        <taxon>Pezizomycotina</taxon>
        <taxon>Eurotiomycetes</taxon>
        <taxon>Eurotiomycetidae</taxon>
        <taxon>Eurotiales</taxon>
        <taxon>Aspergillaceae</taxon>
        <taxon>Aspergillus</taxon>
        <taxon>Aspergillus subgen. Aspergillus</taxon>
    </lineage>
</organism>
<dbReference type="OrthoDB" id="3223416at2759"/>
<dbReference type="HOGENOM" id="CLU_062260_1_0_1"/>
<accession>A0A017SSR5</accession>
<dbReference type="RefSeq" id="XP_040643529.1">
    <property type="nucleotide sequence ID" value="XM_040783573.1"/>
</dbReference>
<reference evidence="3" key="1">
    <citation type="journal article" date="2014" name="Nat. Commun.">
        <title>Genomic adaptations of the halophilic Dead Sea filamentous fungus Eurotium rubrum.</title>
        <authorList>
            <person name="Kis-Papo T."/>
            <person name="Weig A.R."/>
            <person name="Riley R."/>
            <person name="Persoh D."/>
            <person name="Salamov A."/>
            <person name="Sun H."/>
            <person name="Lipzen A."/>
            <person name="Wasser S.P."/>
            <person name="Rambold G."/>
            <person name="Grigoriev I.V."/>
            <person name="Nevo E."/>
        </authorList>
    </citation>
    <scope>NUCLEOTIDE SEQUENCE [LARGE SCALE GENOMIC DNA]</scope>
    <source>
        <strain evidence="3">CBS 135680</strain>
    </source>
</reference>
<feature type="signal peptide" evidence="1">
    <location>
        <begin position="1"/>
        <end position="19"/>
    </location>
</feature>
<gene>
    <name evidence="2" type="ORF">EURHEDRAFT_446106</name>
</gene>
<evidence type="ECO:0008006" key="4">
    <source>
        <dbReference type="Google" id="ProtNLM"/>
    </source>
</evidence>
<evidence type="ECO:0000313" key="3">
    <source>
        <dbReference type="Proteomes" id="UP000019804"/>
    </source>
</evidence>